<proteinExistence type="predicted"/>
<dbReference type="Gene3D" id="3.90.550.10">
    <property type="entry name" value="Spore Coat Polysaccharide Biosynthesis Protein SpsA, Chain A"/>
    <property type="match status" value="1"/>
</dbReference>
<evidence type="ECO:0000313" key="3">
    <source>
        <dbReference type="Proteomes" id="UP001320609"/>
    </source>
</evidence>
<dbReference type="InterPro" id="IPR001173">
    <property type="entry name" value="Glyco_trans_2-like"/>
</dbReference>
<dbReference type="SUPFAM" id="SSF53448">
    <property type="entry name" value="Nucleotide-diphospho-sugar transferases"/>
    <property type="match status" value="2"/>
</dbReference>
<accession>A0ABS9S1N2</accession>
<dbReference type="InterPro" id="IPR029044">
    <property type="entry name" value="Nucleotide-diphossugar_trans"/>
</dbReference>
<dbReference type="PANTHER" id="PTHR43179">
    <property type="entry name" value="RHAMNOSYLTRANSFERASE WBBL"/>
    <property type="match status" value="1"/>
</dbReference>
<reference evidence="2 3" key="1">
    <citation type="submission" date="2022-03" db="EMBL/GenBank/DDBJ databases">
        <title>Genomic signatures underlying metal tolerance in selected Arctic bacterial isolates.</title>
        <authorList>
            <person name="Thomas F.A."/>
            <person name="Venkatachalam S."/>
            <person name="Krishnan K.P."/>
        </authorList>
    </citation>
    <scope>NUCLEOTIDE SEQUENCE [LARGE SCALE GENOMIC DNA]</scope>
    <source>
        <strain evidence="2 3">HM116</strain>
    </source>
</reference>
<protein>
    <submittedName>
        <fullName evidence="2">Glycosyltransferase family 2 protein</fullName>
    </submittedName>
</protein>
<dbReference type="EMBL" id="JAKVTW010000001">
    <property type="protein sequence ID" value="MCH4810016.1"/>
    <property type="molecule type" value="Genomic_DNA"/>
</dbReference>
<comment type="caution">
    <text evidence="2">The sequence shown here is derived from an EMBL/GenBank/DDBJ whole genome shotgun (WGS) entry which is preliminary data.</text>
</comment>
<dbReference type="Pfam" id="PF00535">
    <property type="entry name" value="Glycos_transf_2"/>
    <property type="match status" value="1"/>
</dbReference>
<evidence type="ECO:0000259" key="1">
    <source>
        <dbReference type="Pfam" id="PF00535"/>
    </source>
</evidence>
<evidence type="ECO:0000313" key="2">
    <source>
        <dbReference type="EMBL" id="MCH4810016.1"/>
    </source>
</evidence>
<keyword evidence="3" id="KW-1185">Reference proteome</keyword>
<dbReference type="RefSeq" id="WP_240716329.1">
    <property type="nucleotide sequence ID" value="NZ_JAKVTW010000001.1"/>
</dbReference>
<sequence length="539" mass="61605">MKKNDAKFRLLIIVVLTPESSRGMLADTLASLKLQQSLTCSFECIVLVPEPRSLFSWVSMIEPDLNLKFFDYQTAKLGQGVNQALSDSQAVPNDWVLVVKSGDLLLENAFSAIHAFLKSKPSCYVLTVDESQKGSGTESLIYCHKPEWNPDWLWDAPYMHRGVLFQFGFLNSLNKFSISKEIVTLEVLFQELLLRAEVDSQFEMKSIVSRMPEVILASIRNEGTFDDELPEKHLLKLAKYCDSNAIVKRRTEGCLKVHWSLPEVLPKVSLIVPTRDGVDVLKPCVDAILRLTTYPNFELIIIDNQSVCPKTLSYIQSIEKEDDRVRVLNWNHRFNYSAINNFGVLHASGEIIGLINNDIEPLKSDWLTEMVRQVSRKEIGCVGAKLYYPNDTIQHAGVILGLGGVAGHGHKRFPREHPGYCQRLRYVQNYSAVTAACLLVRKDVYNEVGGLNERFLKVTYNDVDLCLKIIKAGYRNLWTPDAELYHHESISRGKNNTWRKKWRAKLEFNYMRMKWSSLLDNDPAYNPNLTLVHEDFSLR</sequence>
<gene>
    <name evidence="2" type="ORF">MLE19_01605</name>
</gene>
<dbReference type="CDD" id="cd04186">
    <property type="entry name" value="GT_2_like_c"/>
    <property type="match status" value="1"/>
</dbReference>
<dbReference type="Proteomes" id="UP001320609">
    <property type="component" value="Unassembled WGS sequence"/>
</dbReference>
<organism evidence="2 3">
    <name type="scientific">Vreelandella neptunia</name>
    <dbReference type="NCBI Taxonomy" id="115551"/>
    <lineage>
        <taxon>Bacteria</taxon>
        <taxon>Pseudomonadati</taxon>
        <taxon>Pseudomonadota</taxon>
        <taxon>Gammaproteobacteria</taxon>
        <taxon>Oceanospirillales</taxon>
        <taxon>Halomonadaceae</taxon>
        <taxon>Vreelandella</taxon>
    </lineage>
</organism>
<feature type="domain" description="Glycosyltransferase 2-like" evidence="1">
    <location>
        <begin position="269"/>
        <end position="396"/>
    </location>
</feature>
<name>A0ABS9S1N2_9GAMM</name>
<dbReference type="PANTHER" id="PTHR43179:SF7">
    <property type="entry name" value="RHAMNOSYLTRANSFERASE WBBL"/>
    <property type="match status" value="1"/>
</dbReference>